<dbReference type="NCBIfam" id="TIGR02157">
    <property type="entry name" value="PA_CoA_Oxy2"/>
    <property type="match status" value="1"/>
</dbReference>
<dbReference type="OrthoDB" id="2085342at2"/>
<evidence type="ECO:0000313" key="2">
    <source>
        <dbReference type="Proteomes" id="UP000050398"/>
    </source>
</evidence>
<dbReference type="Proteomes" id="UP000050398">
    <property type="component" value="Unassembled WGS sequence"/>
</dbReference>
<dbReference type="RefSeq" id="WP_060671526.1">
    <property type="nucleotide sequence ID" value="NZ_LIXZ01000003.1"/>
</dbReference>
<dbReference type="InterPro" id="IPR038693">
    <property type="entry name" value="PaaB_sf"/>
</dbReference>
<accession>A0A0P6WH15</accession>
<name>A0A0P6WH15_9BACI</name>
<dbReference type="eggNOG" id="COG3460">
    <property type="taxonomic scope" value="Bacteria"/>
</dbReference>
<dbReference type="EMBL" id="LIXZ01000003">
    <property type="protein sequence ID" value="KPL60614.1"/>
    <property type="molecule type" value="Genomic_DNA"/>
</dbReference>
<gene>
    <name evidence="1" type="ORF">AM506_05725</name>
</gene>
<dbReference type="Gene3D" id="3.10.20.520">
    <property type="entry name" value="Phenylacetic acid degradation B"/>
    <property type="match status" value="1"/>
</dbReference>
<organism evidence="1 2">
    <name type="scientific">Rossellomorea vietnamensis</name>
    <dbReference type="NCBI Taxonomy" id="218284"/>
    <lineage>
        <taxon>Bacteria</taxon>
        <taxon>Bacillati</taxon>
        <taxon>Bacillota</taxon>
        <taxon>Bacilli</taxon>
        <taxon>Bacillales</taxon>
        <taxon>Bacillaceae</taxon>
        <taxon>Rossellomorea</taxon>
    </lineage>
</organism>
<sequence>MSDKGQNFYQEFEVFSKRSDGAQMQHQFSLLAPNHELAMVMAQENFMRREPVADIWVVKRSDVRMMTPEERESVSRLDNKDYRNAKGYGYLKKKWRQYEQEMLDEKEIMSWGELVKKK</sequence>
<protein>
    <submittedName>
        <fullName evidence="1">Phenylacetate-CoA oxygenase</fullName>
    </submittedName>
</protein>
<reference evidence="1 2" key="1">
    <citation type="submission" date="2015-08" db="EMBL/GenBank/DDBJ databases">
        <title>Draft Genome Sequence of Bacillus vietnamensis UCD-SED5.</title>
        <authorList>
            <person name="Lee R.D."/>
            <person name="Jospin G."/>
            <person name="Lang J.M."/>
            <person name="Coil D.A."/>
            <person name="Eisen J.A."/>
        </authorList>
    </citation>
    <scope>NUCLEOTIDE SEQUENCE [LARGE SCALE GENOMIC DNA]</scope>
    <source>
        <strain evidence="1 2">UCD-SED5</strain>
    </source>
</reference>
<evidence type="ECO:0000313" key="1">
    <source>
        <dbReference type="EMBL" id="KPL60614.1"/>
    </source>
</evidence>
<dbReference type="InterPro" id="IPR009359">
    <property type="entry name" value="PaaB"/>
</dbReference>
<dbReference type="Pfam" id="PF06243">
    <property type="entry name" value="PaaB"/>
    <property type="match status" value="1"/>
</dbReference>
<proteinExistence type="predicted"/>
<dbReference type="PATRIC" id="fig|218284.4.peg.2264"/>
<dbReference type="AlphaFoldDB" id="A0A0P6WH15"/>
<comment type="caution">
    <text evidence="1">The sequence shown here is derived from an EMBL/GenBank/DDBJ whole genome shotgun (WGS) entry which is preliminary data.</text>
</comment>